<dbReference type="SUPFAM" id="SSF48371">
    <property type="entry name" value="ARM repeat"/>
    <property type="match status" value="1"/>
</dbReference>
<evidence type="ECO:0000313" key="2">
    <source>
        <dbReference type="Proteomes" id="UP001050691"/>
    </source>
</evidence>
<organism evidence="1 2">
    <name type="scientific">Clathrus columnatus</name>
    <dbReference type="NCBI Taxonomy" id="1419009"/>
    <lineage>
        <taxon>Eukaryota</taxon>
        <taxon>Fungi</taxon>
        <taxon>Dikarya</taxon>
        <taxon>Basidiomycota</taxon>
        <taxon>Agaricomycotina</taxon>
        <taxon>Agaricomycetes</taxon>
        <taxon>Phallomycetidae</taxon>
        <taxon>Phallales</taxon>
        <taxon>Clathraceae</taxon>
        <taxon>Clathrus</taxon>
    </lineage>
</organism>
<dbReference type="InterPro" id="IPR055334">
    <property type="entry name" value="PEX8-like"/>
</dbReference>
<evidence type="ECO:0000313" key="1">
    <source>
        <dbReference type="EMBL" id="GJJ06972.1"/>
    </source>
</evidence>
<dbReference type="Pfam" id="PF26001">
    <property type="entry name" value="Pex8"/>
    <property type="match status" value="1"/>
</dbReference>
<dbReference type="Proteomes" id="UP001050691">
    <property type="component" value="Unassembled WGS sequence"/>
</dbReference>
<reference evidence="1" key="1">
    <citation type="submission" date="2021-10" db="EMBL/GenBank/DDBJ databases">
        <title>De novo Genome Assembly of Clathrus columnatus (Basidiomycota, Fungi) Using Illumina and Nanopore Sequence Data.</title>
        <authorList>
            <person name="Ogiso-Tanaka E."/>
            <person name="Itagaki H."/>
            <person name="Hosoya T."/>
            <person name="Hosaka K."/>
        </authorList>
    </citation>
    <scope>NUCLEOTIDE SEQUENCE</scope>
    <source>
        <strain evidence="1">MO-923</strain>
    </source>
</reference>
<comment type="caution">
    <text evidence="1">The sequence shown here is derived from an EMBL/GenBank/DDBJ whole genome shotgun (WGS) entry which is preliminary data.</text>
</comment>
<dbReference type="EMBL" id="BPWL01000002">
    <property type="protein sequence ID" value="GJJ06972.1"/>
    <property type="molecule type" value="Genomic_DNA"/>
</dbReference>
<keyword evidence="2" id="KW-1185">Reference proteome</keyword>
<dbReference type="PANTHER" id="PTHR39214:SF1">
    <property type="entry name" value="MICROBODY (PEROXISOME) BIOGENESIS PROTEIN PEROXIN 8 (EUROFUNG)"/>
    <property type="match status" value="1"/>
</dbReference>
<accession>A0AAV5A0M4</accession>
<sequence length="688" mass="77526">MASLTIDRAYTNLLEHLQRPKPTISLDTVFSSVPYYLSHLTLPHPTQLTAFFISSALWKELTLEQLKSIITAFRFAVHSKHSEIQKSDRWFTIRTPQQQLVEWVQAILKGISRGDSQLKFCILGGILLGFDDLGEDTISVWEKNRVERQVVIACTEIMDGLNDSDEDPWKKEFLSKKSDSDSREVMFLYSCYTVLPLLDEEKFSALNVQKLAYITEGGIESSFLSGRILDSSRSSMSKENNKVVIQLNSSLVKRIQSVLNNQLYRDAAPLAKLFARCLSTLANQNPRSALETFKIVVEEMEKLNSKVEKDWNDSILSTAASEDDIDDSSKPISTDIWKILKTLLFSQLMVLQTILASLIYFKPSIFPPHISAAAIAHTILRSMHNQAFIISQFGGIAAISDGFKELKRVVYSTLDLIAADSNSNQQADLIDHLLSSLQRSQLPRDHASYQAQTAFTLTVMEQLITSLTDETIEQKIIPFAITYLDDTQHRDTFESAHSFILAIFTSQGKKQRLEPSSNASDGVPSLSEKLAPFYTSCLIRNSEEGRLTTDQLRLTFSNLIKNVSSSGNDALAWFCITPLLSHMDSHKKVKVVSSPESSSSPMIMPLLLTLVSLMSCVPRLLLANILEEIRTRYQELLAEHPSQRDEVNRAILEQIMSQVGDLDKEIVLTWWTKDMRGGEESYSNIVVY</sequence>
<proteinExistence type="predicted"/>
<name>A0AAV5A0M4_9AGAM</name>
<dbReference type="AlphaFoldDB" id="A0AAV5A0M4"/>
<dbReference type="PANTHER" id="PTHR39214">
    <property type="entry name" value="MICROBODY (PEROXISOME) BIOGENESIS PROTEIN PEROXIN 8 (EUROFUNG)"/>
    <property type="match status" value="1"/>
</dbReference>
<protein>
    <submittedName>
        <fullName evidence="1">Uncharacterized protein</fullName>
    </submittedName>
</protein>
<gene>
    <name evidence="1" type="ORF">Clacol_001170</name>
</gene>
<dbReference type="InterPro" id="IPR016024">
    <property type="entry name" value="ARM-type_fold"/>
</dbReference>